<feature type="region of interest" description="Disordered" evidence="6">
    <location>
        <begin position="1"/>
        <end position="29"/>
    </location>
</feature>
<dbReference type="InterPro" id="IPR002698">
    <property type="entry name" value="FTHF_cligase"/>
</dbReference>
<dbReference type="GO" id="GO:0009396">
    <property type="term" value="P:folic acid-containing compound biosynthetic process"/>
    <property type="evidence" value="ECO:0007669"/>
    <property type="project" value="TreeGrafter"/>
</dbReference>
<dbReference type="EC" id="6.3.3.2" evidence="5"/>
<organism evidence="7 8">
    <name type="scientific">Thiohalorhabdus denitrificans</name>
    <dbReference type="NCBI Taxonomy" id="381306"/>
    <lineage>
        <taxon>Bacteria</taxon>
        <taxon>Pseudomonadati</taxon>
        <taxon>Pseudomonadota</taxon>
        <taxon>Gammaproteobacteria</taxon>
        <taxon>Thiohalorhabdales</taxon>
        <taxon>Thiohalorhabdaceae</taxon>
        <taxon>Thiohalorhabdus</taxon>
    </lineage>
</organism>
<dbReference type="InterPro" id="IPR037171">
    <property type="entry name" value="NagB/RpiA_transferase-like"/>
</dbReference>
<comment type="cofactor">
    <cofactor evidence="5">
        <name>Mg(2+)</name>
        <dbReference type="ChEBI" id="CHEBI:18420"/>
    </cofactor>
</comment>
<dbReference type="GO" id="GO:0005524">
    <property type="term" value="F:ATP binding"/>
    <property type="evidence" value="ECO:0007669"/>
    <property type="project" value="UniProtKB-KW"/>
</dbReference>
<keyword evidence="5" id="KW-0479">Metal-binding</keyword>
<dbReference type="Proteomes" id="UP000183104">
    <property type="component" value="Unassembled WGS sequence"/>
</dbReference>
<feature type="binding site" evidence="4">
    <location>
        <position position="61"/>
    </location>
    <ligand>
        <name>substrate</name>
    </ligand>
</feature>
<keyword evidence="2 4" id="KW-0547">Nucleotide-binding</keyword>
<dbReference type="OrthoDB" id="9801938at2"/>
<dbReference type="PATRIC" id="fig|381306.5.peg.717"/>
<evidence type="ECO:0000256" key="6">
    <source>
        <dbReference type="SAM" id="MobiDB-lite"/>
    </source>
</evidence>
<evidence type="ECO:0000256" key="1">
    <source>
        <dbReference type="ARBA" id="ARBA00010638"/>
    </source>
</evidence>
<dbReference type="GO" id="GO:0046872">
    <property type="term" value="F:metal ion binding"/>
    <property type="evidence" value="ECO:0007669"/>
    <property type="project" value="UniProtKB-KW"/>
</dbReference>
<proteinExistence type="inferred from homology"/>
<comment type="catalytic activity">
    <reaction evidence="5">
        <text>(6S)-5-formyl-5,6,7,8-tetrahydrofolate + ATP = (6R)-5,10-methenyltetrahydrofolate + ADP + phosphate</text>
        <dbReference type="Rhea" id="RHEA:10488"/>
        <dbReference type="ChEBI" id="CHEBI:30616"/>
        <dbReference type="ChEBI" id="CHEBI:43474"/>
        <dbReference type="ChEBI" id="CHEBI:57455"/>
        <dbReference type="ChEBI" id="CHEBI:57457"/>
        <dbReference type="ChEBI" id="CHEBI:456216"/>
        <dbReference type="EC" id="6.3.3.2"/>
    </reaction>
</comment>
<sequence>MHNESSATKKRRIRKEVRKARRALSRREVRRKSQAAARFVARTGAFHRAERVAFYLAADGELDPRYLVERARKLGKHCFLPVIDTKLGGRLAFAPYTPDTPLQPNRFGIPEPAVPRAFWVGPRRLDVIYAPLVAFTPEGGRLGMGGGFYDRTLAHRRHLTLWRRPRVFGLALELQKREWLPEEPWDIPVDGVASEAGLYPGWSSFR</sequence>
<evidence type="ECO:0000256" key="4">
    <source>
        <dbReference type="PIRSR" id="PIRSR006806-1"/>
    </source>
</evidence>
<comment type="similarity">
    <text evidence="1 5">Belongs to the 5-formyltetrahydrofolate cyclo-ligase family.</text>
</comment>
<feature type="binding site" evidence="4">
    <location>
        <begin position="141"/>
        <end position="149"/>
    </location>
    <ligand>
        <name>ATP</name>
        <dbReference type="ChEBI" id="CHEBI:30616"/>
    </ligand>
</feature>
<reference evidence="8" key="1">
    <citation type="submission" date="2016-10" db="EMBL/GenBank/DDBJ databases">
        <authorList>
            <person name="Varghese N."/>
        </authorList>
    </citation>
    <scope>NUCLEOTIDE SEQUENCE [LARGE SCALE GENOMIC DNA]</scope>
    <source>
        <strain evidence="8">HL 19</strain>
    </source>
</reference>
<evidence type="ECO:0000313" key="8">
    <source>
        <dbReference type="Proteomes" id="UP000183104"/>
    </source>
</evidence>
<feature type="compositionally biased region" description="Basic residues" evidence="6">
    <location>
        <begin position="8"/>
        <end position="29"/>
    </location>
</feature>
<dbReference type="AlphaFoldDB" id="A0A0P9CS18"/>
<name>A0A0P9CS18_9GAMM</name>
<evidence type="ECO:0000256" key="5">
    <source>
        <dbReference type="RuleBase" id="RU361279"/>
    </source>
</evidence>
<dbReference type="InterPro" id="IPR024185">
    <property type="entry name" value="FTHF_cligase-like_sf"/>
</dbReference>
<dbReference type="RefSeq" id="WP_054966446.1">
    <property type="nucleotide sequence ID" value="NZ_FMUN01000002.1"/>
</dbReference>
<feature type="binding site" evidence="4">
    <location>
        <position position="56"/>
    </location>
    <ligand>
        <name>substrate</name>
    </ligand>
</feature>
<accession>A0A0P9CS18</accession>
<dbReference type="STRING" id="381306.AN478_09855"/>
<dbReference type="Gene3D" id="3.40.50.10420">
    <property type="entry name" value="NagB/RpiA/CoA transferase-like"/>
    <property type="match status" value="1"/>
</dbReference>
<gene>
    <name evidence="7" type="ORF">SAMN05661077_1066</name>
</gene>
<keyword evidence="7" id="KW-0436">Ligase</keyword>
<dbReference type="EMBL" id="FMUN01000002">
    <property type="protein sequence ID" value="SCY01967.1"/>
    <property type="molecule type" value="Genomic_DNA"/>
</dbReference>
<dbReference type="PANTHER" id="PTHR23407">
    <property type="entry name" value="ATPASE INHIBITOR/5-FORMYLTETRAHYDROFOLATE CYCLO-LIGASE"/>
    <property type="match status" value="1"/>
</dbReference>
<keyword evidence="3 4" id="KW-0067">ATP-binding</keyword>
<keyword evidence="8" id="KW-1185">Reference proteome</keyword>
<keyword evidence="5" id="KW-0460">Magnesium</keyword>
<dbReference type="PIRSF" id="PIRSF006806">
    <property type="entry name" value="FTHF_cligase"/>
    <property type="match status" value="1"/>
</dbReference>
<evidence type="ECO:0000256" key="2">
    <source>
        <dbReference type="ARBA" id="ARBA00022741"/>
    </source>
</evidence>
<dbReference type="NCBIfam" id="TIGR02727">
    <property type="entry name" value="MTHFS_bact"/>
    <property type="match status" value="1"/>
</dbReference>
<dbReference type="PANTHER" id="PTHR23407:SF1">
    <property type="entry name" value="5-FORMYLTETRAHYDROFOLATE CYCLO-LIGASE"/>
    <property type="match status" value="1"/>
</dbReference>
<protein>
    <recommendedName>
        <fullName evidence="5">5-formyltetrahydrofolate cyclo-ligase</fullName>
        <ecNumber evidence="5">6.3.3.2</ecNumber>
    </recommendedName>
</protein>
<dbReference type="SUPFAM" id="SSF100950">
    <property type="entry name" value="NagB/RpiA/CoA transferase-like"/>
    <property type="match status" value="1"/>
</dbReference>
<evidence type="ECO:0000256" key="3">
    <source>
        <dbReference type="ARBA" id="ARBA00022840"/>
    </source>
</evidence>
<evidence type="ECO:0000313" key="7">
    <source>
        <dbReference type="EMBL" id="SCY01967.1"/>
    </source>
</evidence>
<dbReference type="GO" id="GO:0035999">
    <property type="term" value="P:tetrahydrofolate interconversion"/>
    <property type="evidence" value="ECO:0007669"/>
    <property type="project" value="TreeGrafter"/>
</dbReference>
<feature type="binding site" evidence="4">
    <location>
        <begin position="10"/>
        <end position="14"/>
    </location>
    <ligand>
        <name>ATP</name>
        <dbReference type="ChEBI" id="CHEBI:30616"/>
    </ligand>
</feature>
<dbReference type="GO" id="GO:0030272">
    <property type="term" value="F:5-formyltetrahydrofolate cyclo-ligase activity"/>
    <property type="evidence" value="ECO:0007669"/>
    <property type="project" value="UniProtKB-EC"/>
</dbReference>
<dbReference type="Pfam" id="PF01812">
    <property type="entry name" value="5-FTHF_cyc-lig"/>
    <property type="match status" value="1"/>
</dbReference>